<keyword evidence="2" id="KW-0012">Acyltransferase</keyword>
<comment type="caution">
    <text evidence="2">The sequence shown here is derived from an EMBL/GenBank/DDBJ whole genome shotgun (WGS) entry which is preliminary data.</text>
</comment>
<dbReference type="Gene3D" id="3.40.630.30">
    <property type="match status" value="1"/>
</dbReference>
<feature type="domain" description="N-acetyltransferase" evidence="1">
    <location>
        <begin position="1"/>
        <end position="134"/>
    </location>
</feature>
<organism evidence="2 3">
    <name type="scientific">Streptomyces polyrhachis</name>
    <dbReference type="NCBI Taxonomy" id="1282885"/>
    <lineage>
        <taxon>Bacteria</taxon>
        <taxon>Bacillati</taxon>
        <taxon>Actinomycetota</taxon>
        <taxon>Actinomycetes</taxon>
        <taxon>Kitasatosporales</taxon>
        <taxon>Streptomycetaceae</taxon>
        <taxon>Streptomyces</taxon>
    </lineage>
</organism>
<dbReference type="EC" id="2.3.-.-" evidence="2"/>
<dbReference type="SUPFAM" id="SSF55729">
    <property type="entry name" value="Acyl-CoA N-acyltransferases (Nat)"/>
    <property type="match status" value="1"/>
</dbReference>
<name>A0ABW2GI71_9ACTN</name>
<evidence type="ECO:0000313" key="2">
    <source>
        <dbReference type="EMBL" id="MFC7219243.1"/>
    </source>
</evidence>
<dbReference type="Proteomes" id="UP001596413">
    <property type="component" value="Unassembled WGS sequence"/>
</dbReference>
<dbReference type="Pfam" id="PF00583">
    <property type="entry name" value="Acetyltransf_1"/>
    <property type="match status" value="1"/>
</dbReference>
<dbReference type="EMBL" id="JBHSZO010000019">
    <property type="protein sequence ID" value="MFC7219243.1"/>
    <property type="molecule type" value="Genomic_DNA"/>
</dbReference>
<reference evidence="3" key="1">
    <citation type="journal article" date="2019" name="Int. J. Syst. Evol. Microbiol.">
        <title>The Global Catalogue of Microorganisms (GCM) 10K type strain sequencing project: providing services to taxonomists for standard genome sequencing and annotation.</title>
        <authorList>
            <consortium name="The Broad Institute Genomics Platform"/>
            <consortium name="The Broad Institute Genome Sequencing Center for Infectious Disease"/>
            <person name="Wu L."/>
            <person name="Ma J."/>
        </authorList>
    </citation>
    <scope>NUCLEOTIDE SEQUENCE [LARGE SCALE GENOMIC DNA]</scope>
    <source>
        <strain evidence="3">CGMCC 1.13681</strain>
    </source>
</reference>
<gene>
    <name evidence="2" type="ORF">ACFQLX_13855</name>
</gene>
<keyword evidence="3" id="KW-1185">Reference proteome</keyword>
<sequence length="134" mass="14380">MTITCTWRGDFDNDALNALHADGFGGPVGKGDWLGRVRRHSLGWVCARTRDGTLVGFVNVAWDGGAHAFVLDTVVARDHRSRGVGTALVEAAARGARAAGCTWLHVDFEEHLRPFYVETCGFRETAAGLIALAG</sequence>
<dbReference type="InterPro" id="IPR016181">
    <property type="entry name" value="Acyl_CoA_acyltransferase"/>
</dbReference>
<evidence type="ECO:0000259" key="1">
    <source>
        <dbReference type="PROSITE" id="PS51186"/>
    </source>
</evidence>
<dbReference type="InterPro" id="IPR000182">
    <property type="entry name" value="GNAT_dom"/>
</dbReference>
<dbReference type="GO" id="GO:0016746">
    <property type="term" value="F:acyltransferase activity"/>
    <property type="evidence" value="ECO:0007669"/>
    <property type="project" value="UniProtKB-KW"/>
</dbReference>
<proteinExistence type="predicted"/>
<protein>
    <submittedName>
        <fullName evidence="2">GNAT family N-acetyltransferase</fullName>
        <ecNumber evidence="2">2.3.-.-</ecNumber>
    </submittedName>
</protein>
<dbReference type="RefSeq" id="WP_386414814.1">
    <property type="nucleotide sequence ID" value="NZ_JBHSZO010000019.1"/>
</dbReference>
<dbReference type="CDD" id="cd04301">
    <property type="entry name" value="NAT_SF"/>
    <property type="match status" value="1"/>
</dbReference>
<evidence type="ECO:0000313" key="3">
    <source>
        <dbReference type="Proteomes" id="UP001596413"/>
    </source>
</evidence>
<accession>A0ABW2GI71</accession>
<dbReference type="PROSITE" id="PS51186">
    <property type="entry name" value="GNAT"/>
    <property type="match status" value="1"/>
</dbReference>
<keyword evidence="2" id="KW-0808">Transferase</keyword>